<feature type="compositionally biased region" description="Polar residues" evidence="1">
    <location>
        <begin position="139"/>
        <end position="150"/>
    </location>
</feature>
<dbReference type="AlphaFoldDB" id="A0A9Q3HM31"/>
<sequence length="150" mass="16732">MEDSRASTSFQRLSRTFKTLLESKEADITAIPVVRSEHFPTGRSGDIPVSVQELAYGRKTARMGASAKPLDREMNYYLQVKKFFGPEKTGDLLKGCTLISCKGKVQKIKAWLENQCILSEDQKKKLAQKKENSPVEAPQASTSNNPPQQV</sequence>
<protein>
    <submittedName>
        <fullName evidence="2">Uncharacterized protein</fullName>
    </submittedName>
</protein>
<feature type="region of interest" description="Disordered" evidence="1">
    <location>
        <begin position="123"/>
        <end position="150"/>
    </location>
</feature>
<dbReference type="EMBL" id="AVOT02021541">
    <property type="protein sequence ID" value="MBW0510413.1"/>
    <property type="molecule type" value="Genomic_DNA"/>
</dbReference>
<dbReference type="Proteomes" id="UP000765509">
    <property type="component" value="Unassembled WGS sequence"/>
</dbReference>
<evidence type="ECO:0000313" key="3">
    <source>
        <dbReference type="Proteomes" id="UP000765509"/>
    </source>
</evidence>
<organism evidence="2 3">
    <name type="scientific">Austropuccinia psidii MF-1</name>
    <dbReference type="NCBI Taxonomy" id="1389203"/>
    <lineage>
        <taxon>Eukaryota</taxon>
        <taxon>Fungi</taxon>
        <taxon>Dikarya</taxon>
        <taxon>Basidiomycota</taxon>
        <taxon>Pucciniomycotina</taxon>
        <taxon>Pucciniomycetes</taxon>
        <taxon>Pucciniales</taxon>
        <taxon>Sphaerophragmiaceae</taxon>
        <taxon>Austropuccinia</taxon>
    </lineage>
</organism>
<proteinExistence type="predicted"/>
<keyword evidence="3" id="KW-1185">Reference proteome</keyword>
<evidence type="ECO:0000313" key="2">
    <source>
        <dbReference type="EMBL" id="MBW0510413.1"/>
    </source>
</evidence>
<gene>
    <name evidence="2" type="ORF">O181_050128</name>
</gene>
<evidence type="ECO:0000256" key="1">
    <source>
        <dbReference type="SAM" id="MobiDB-lite"/>
    </source>
</evidence>
<accession>A0A9Q3HM31</accession>
<reference evidence="2" key="1">
    <citation type="submission" date="2021-03" db="EMBL/GenBank/DDBJ databases">
        <title>Draft genome sequence of rust myrtle Austropuccinia psidii MF-1, a brazilian biotype.</title>
        <authorList>
            <person name="Quecine M.C."/>
            <person name="Pachon D.M.R."/>
            <person name="Bonatelli M.L."/>
            <person name="Correr F.H."/>
            <person name="Franceschini L.M."/>
            <person name="Leite T.F."/>
            <person name="Margarido G.R.A."/>
            <person name="Almeida C.A."/>
            <person name="Ferrarezi J.A."/>
            <person name="Labate C.A."/>
        </authorList>
    </citation>
    <scope>NUCLEOTIDE SEQUENCE</scope>
    <source>
        <strain evidence="2">MF-1</strain>
    </source>
</reference>
<comment type="caution">
    <text evidence="2">The sequence shown here is derived from an EMBL/GenBank/DDBJ whole genome shotgun (WGS) entry which is preliminary data.</text>
</comment>
<name>A0A9Q3HM31_9BASI</name>
<feature type="compositionally biased region" description="Basic and acidic residues" evidence="1">
    <location>
        <begin position="123"/>
        <end position="133"/>
    </location>
</feature>